<evidence type="ECO:0000259" key="2">
    <source>
        <dbReference type="Pfam" id="PF23005"/>
    </source>
</evidence>
<dbReference type="SUPFAM" id="SSF48371">
    <property type="entry name" value="ARM repeat"/>
    <property type="match status" value="1"/>
</dbReference>
<accession>A0AAD2EGU9</accession>
<dbReference type="Gene3D" id="1.25.10.10">
    <property type="entry name" value="Leucine-rich Repeat Variant"/>
    <property type="match status" value="3"/>
</dbReference>
<sequence length="578" mass="62490">MHPATAHQRRPPPEQPCSTESLDQLTQLLSHLLQSTLSITSFTSRWQCLRSKLGTLKSVLSEISDSSHWADNPLLGTLLPDLLLTLRRVEILCNQCSDPSFTPGKLLMQSDLDMASGWLSKQTSDLELLLRSGVLHQSTAIVLSHPSANGPKEDLCFFVKDLFTRLQIGGLEFKRKALDSLIQLLSEDENSGSVVAKEGNLNCLIHLLDPIYPDSVRDLAVVAVSMLASANHLSRKCVFEEGALGPLLRIIECSSMPLKEKAAMAVEFITADPDNAWAISAYGGVSILIELCKSGSVTAQSYSVGAIRNVCTVEDIRIALAEEGAIPVLVQLLVCGIPPAQEKAANCVAILASSGKFFHSFLLQEKGLQRLLHLLHESSSPETTEHVLQSIYLLSDSHSSHLTLSGSTKFIIHIAELVKYGSIMLQKICASLLANLSISDGNKRAIGGCMGSLVKLMESVKPDGLQEIGTNALVSLLSVSSNRKEFVRDEKSLIKLVHMLDPANDVISKKFPVAVVAALTAGSSHGCRKRLMTAGAYGLGGNNKYVTTPTIKDFLTIDEETTSAQETTRAFGIPQMVT</sequence>
<dbReference type="EMBL" id="OU503058">
    <property type="protein sequence ID" value="CAI9787616.1"/>
    <property type="molecule type" value="Genomic_DNA"/>
</dbReference>
<dbReference type="PANTHER" id="PTHR46043">
    <property type="entry name" value="ARM REPEAT SUPERFAMILY PROTEIN"/>
    <property type="match status" value="1"/>
</dbReference>
<dbReference type="InterPro" id="IPR000225">
    <property type="entry name" value="Armadillo"/>
</dbReference>
<reference evidence="3" key="1">
    <citation type="submission" date="2023-05" db="EMBL/GenBank/DDBJ databases">
        <authorList>
            <person name="Huff M."/>
        </authorList>
    </citation>
    <scope>NUCLEOTIDE SEQUENCE</scope>
</reference>
<evidence type="ECO:0000313" key="3">
    <source>
        <dbReference type="EMBL" id="CAI9787616.1"/>
    </source>
</evidence>
<evidence type="ECO:0000256" key="1">
    <source>
        <dbReference type="ARBA" id="ARBA00022737"/>
    </source>
</evidence>
<dbReference type="PANTHER" id="PTHR46043:SF2">
    <property type="entry name" value="ARM REPEAT SUPERFAMILY PROTEIN"/>
    <property type="match status" value="1"/>
</dbReference>
<dbReference type="InterPro" id="IPR016024">
    <property type="entry name" value="ARM-type_fold"/>
</dbReference>
<dbReference type="InterPro" id="IPR054296">
    <property type="entry name" value="DUF7032"/>
</dbReference>
<protein>
    <recommendedName>
        <fullName evidence="2">DUF7032 domain-containing protein</fullName>
    </recommendedName>
</protein>
<keyword evidence="1" id="KW-0677">Repeat</keyword>
<keyword evidence="4" id="KW-1185">Reference proteome</keyword>
<dbReference type="Pfam" id="PF23005">
    <property type="entry name" value="DUF7032"/>
    <property type="match status" value="1"/>
</dbReference>
<organism evidence="3 4">
    <name type="scientific">Fraxinus pennsylvanica</name>
    <dbReference type="NCBI Taxonomy" id="56036"/>
    <lineage>
        <taxon>Eukaryota</taxon>
        <taxon>Viridiplantae</taxon>
        <taxon>Streptophyta</taxon>
        <taxon>Embryophyta</taxon>
        <taxon>Tracheophyta</taxon>
        <taxon>Spermatophyta</taxon>
        <taxon>Magnoliopsida</taxon>
        <taxon>eudicotyledons</taxon>
        <taxon>Gunneridae</taxon>
        <taxon>Pentapetalae</taxon>
        <taxon>asterids</taxon>
        <taxon>lamiids</taxon>
        <taxon>Lamiales</taxon>
        <taxon>Oleaceae</taxon>
        <taxon>Oleeae</taxon>
        <taxon>Fraxinus</taxon>
    </lineage>
</organism>
<name>A0AAD2EGU9_9LAMI</name>
<feature type="domain" description="DUF7032" evidence="2">
    <location>
        <begin position="24"/>
        <end position="134"/>
    </location>
</feature>
<gene>
    <name evidence="3" type="ORF">FPE_LOCUS35046</name>
</gene>
<dbReference type="AlphaFoldDB" id="A0AAD2EGU9"/>
<evidence type="ECO:0000313" key="4">
    <source>
        <dbReference type="Proteomes" id="UP000834106"/>
    </source>
</evidence>
<dbReference type="InterPro" id="IPR011989">
    <property type="entry name" value="ARM-like"/>
</dbReference>
<dbReference type="SMART" id="SM00185">
    <property type="entry name" value="ARM"/>
    <property type="match status" value="4"/>
</dbReference>
<dbReference type="Proteomes" id="UP000834106">
    <property type="component" value="Chromosome 23"/>
</dbReference>
<proteinExistence type="predicted"/>
<dbReference type="Pfam" id="PF00514">
    <property type="entry name" value="Arm"/>
    <property type="match status" value="1"/>
</dbReference>